<dbReference type="AlphaFoldDB" id="A0A7I7JLX5"/>
<gene>
    <name evidence="3" type="ORF">MNVM_12920</name>
</gene>
<feature type="compositionally biased region" description="Basic and acidic residues" evidence="1">
    <location>
        <begin position="83"/>
        <end position="100"/>
    </location>
</feature>
<keyword evidence="4" id="KW-1185">Reference proteome</keyword>
<feature type="transmembrane region" description="Helical" evidence="2">
    <location>
        <begin position="17"/>
        <end position="38"/>
    </location>
</feature>
<protein>
    <submittedName>
        <fullName evidence="3">Membrane protein</fullName>
    </submittedName>
</protein>
<evidence type="ECO:0000313" key="4">
    <source>
        <dbReference type="Proteomes" id="UP000466997"/>
    </source>
</evidence>
<dbReference type="Proteomes" id="UP000466997">
    <property type="component" value="Chromosome"/>
</dbReference>
<dbReference type="InterPro" id="IPR025323">
    <property type="entry name" value="DUF4229"/>
</dbReference>
<reference evidence="3 4" key="1">
    <citation type="journal article" date="2019" name="Emerg. Microbes Infect.">
        <title>Comprehensive subspecies identification of 175 nontuberculous mycobacteria species based on 7547 genomic profiles.</title>
        <authorList>
            <person name="Matsumoto Y."/>
            <person name="Kinjo T."/>
            <person name="Motooka D."/>
            <person name="Nabeya D."/>
            <person name="Jung N."/>
            <person name="Uechi K."/>
            <person name="Horii T."/>
            <person name="Iida T."/>
            <person name="Fujita J."/>
            <person name="Nakamura S."/>
        </authorList>
    </citation>
    <scope>NUCLEOTIDE SEQUENCE [LARGE SCALE GENOMIC DNA]</scope>
    <source>
        <strain evidence="3 4">JCM 6391</strain>
    </source>
</reference>
<name>A0A7I7JLX5_9MYCO</name>
<feature type="region of interest" description="Disordered" evidence="1">
    <location>
        <begin position="78"/>
        <end position="100"/>
    </location>
</feature>
<feature type="transmembrane region" description="Helical" evidence="2">
    <location>
        <begin position="50"/>
        <end position="69"/>
    </location>
</feature>
<evidence type="ECO:0000256" key="1">
    <source>
        <dbReference type="SAM" id="MobiDB-lite"/>
    </source>
</evidence>
<dbReference type="EMBL" id="AP022562">
    <property type="protein sequence ID" value="BBX12211.1"/>
    <property type="molecule type" value="Genomic_DNA"/>
</dbReference>
<organism evidence="3 4">
    <name type="scientific">Mycobacterium novum</name>
    <dbReference type="NCBI Taxonomy" id="2492438"/>
    <lineage>
        <taxon>Bacteria</taxon>
        <taxon>Bacillati</taxon>
        <taxon>Actinomycetota</taxon>
        <taxon>Actinomycetes</taxon>
        <taxon>Mycobacteriales</taxon>
        <taxon>Mycobacteriaceae</taxon>
        <taxon>Mycobacterium</taxon>
    </lineage>
</organism>
<sequence>MTVTQGGPRMGRAVIDVAVYTAARLALVVVLSAVIYGLGRLIGLSDFPPIIAMLLALIIALPLGMWIFTPLRRRATESMAAAGERRRRDRADLQARLRGE</sequence>
<keyword evidence="2" id="KW-1133">Transmembrane helix</keyword>
<accession>A0A7I7JLX5</accession>
<proteinExistence type="predicted"/>
<evidence type="ECO:0000313" key="3">
    <source>
        <dbReference type="EMBL" id="BBX12211.1"/>
    </source>
</evidence>
<keyword evidence="2" id="KW-0812">Transmembrane</keyword>
<evidence type="ECO:0000256" key="2">
    <source>
        <dbReference type="SAM" id="Phobius"/>
    </source>
</evidence>
<dbReference type="KEGG" id="mnm:MNVM_12920"/>
<keyword evidence="2" id="KW-0472">Membrane</keyword>
<dbReference type="Pfam" id="PF14012">
    <property type="entry name" value="DUF4229"/>
    <property type="match status" value="1"/>
</dbReference>